<dbReference type="RefSeq" id="WP_167046010.1">
    <property type="nucleotide sequence ID" value="NZ_JAAOZB010000001.1"/>
</dbReference>
<keyword evidence="4" id="KW-0804">Transcription</keyword>
<keyword evidence="2" id="KW-0805">Transcription regulation</keyword>
<dbReference type="InterPro" id="IPR050109">
    <property type="entry name" value="HTH-type_TetR-like_transc_reg"/>
</dbReference>
<evidence type="ECO:0000256" key="5">
    <source>
        <dbReference type="PROSITE-ProRule" id="PRU00335"/>
    </source>
</evidence>
<protein>
    <submittedName>
        <fullName evidence="7">AcrR family transcriptional regulator</fullName>
    </submittedName>
</protein>
<sequence>MRDPDPNGQARRHSRADIVRAALQLLDDEGLPNLSMRAIADRIGVQVSALYWHFRNKQTLLAQVSERLLESGTIDSDAAGDIESIAVNFHERLLAYRDAAELVSSSLALGLITLPARPLIHDAAVRAGLEEQGATIAADTIVHFVIGFTFHQQQRMNADSAGVAIHETATMTVADIGSQGDDFRAGLRLITAGIRATVAESRTA</sequence>
<dbReference type="Gene3D" id="1.10.357.10">
    <property type="entry name" value="Tetracycline Repressor, domain 2"/>
    <property type="match status" value="1"/>
</dbReference>
<dbReference type="GO" id="GO:0000976">
    <property type="term" value="F:transcription cis-regulatory region binding"/>
    <property type="evidence" value="ECO:0007669"/>
    <property type="project" value="TreeGrafter"/>
</dbReference>
<dbReference type="PROSITE" id="PS50977">
    <property type="entry name" value="HTH_TETR_2"/>
    <property type="match status" value="1"/>
</dbReference>
<evidence type="ECO:0000256" key="2">
    <source>
        <dbReference type="ARBA" id="ARBA00023015"/>
    </source>
</evidence>
<keyword evidence="1" id="KW-0678">Repressor</keyword>
<dbReference type="PRINTS" id="PR00400">
    <property type="entry name" value="TETREPRESSOR"/>
</dbReference>
<proteinExistence type="predicted"/>
<dbReference type="Pfam" id="PF02909">
    <property type="entry name" value="TetR_C_1"/>
    <property type="match status" value="1"/>
</dbReference>
<keyword evidence="3 5" id="KW-0238">DNA-binding</keyword>
<dbReference type="GO" id="GO:0003700">
    <property type="term" value="F:DNA-binding transcription factor activity"/>
    <property type="evidence" value="ECO:0007669"/>
    <property type="project" value="TreeGrafter"/>
</dbReference>
<dbReference type="InterPro" id="IPR036271">
    <property type="entry name" value="Tet_transcr_reg_TetR-rel_C_sf"/>
</dbReference>
<dbReference type="GO" id="GO:0045892">
    <property type="term" value="P:negative regulation of DNA-templated transcription"/>
    <property type="evidence" value="ECO:0007669"/>
    <property type="project" value="InterPro"/>
</dbReference>
<dbReference type="InterPro" id="IPR009057">
    <property type="entry name" value="Homeodomain-like_sf"/>
</dbReference>
<dbReference type="Pfam" id="PF00440">
    <property type="entry name" value="TetR_N"/>
    <property type="match status" value="1"/>
</dbReference>
<reference evidence="7 8" key="1">
    <citation type="submission" date="2020-07" db="EMBL/GenBank/DDBJ databases">
        <title>Sequencing the genomes of 1000 actinobacteria strains.</title>
        <authorList>
            <person name="Klenk H.-P."/>
        </authorList>
    </citation>
    <scope>NUCLEOTIDE SEQUENCE [LARGE SCALE GENOMIC DNA]</scope>
    <source>
        <strain evidence="7 8">DSM 27576</strain>
    </source>
</reference>
<evidence type="ECO:0000256" key="4">
    <source>
        <dbReference type="ARBA" id="ARBA00023163"/>
    </source>
</evidence>
<dbReference type="AlphaFoldDB" id="A0A7W3JRK9"/>
<dbReference type="Proteomes" id="UP000526083">
    <property type="component" value="Unassembled WGS sequence"/>
</dbReference>
<accession>A0A7W3JRK9</accession>
<evidence type="ECO:0000313" key="7">
    <source>
        <dbReference type="EMBL" id="MBA8817658.1"/>
    </source>
</evidence>
<dbReference type="PRINTS" id="PR00455">
    <property type="entry name" value="HTHTETR"/>
</dbReference>
<gene>
    <name evidence="7" type="ORF">FHX48_002763</name>
</gene>
<dbReference type="InterPro" id="IPR004111">
    <property type="entry name" value="Repressor_TetR_C"/>
</dbReference>
<comment type="caution">
    <text evidence="7">The sequence shown here is derived from an EMBL/GenBank/DDBJ whole genome shotgun (WGS) entry which is preliminary data.</text>
</comment>
<evidence type="ECO:0000313" key="8">
    <source>
        <dbReference type="Proteomes" id="UP000526083"/>
    </source>
</evidence>
<name>A0A7W3JRK9_9MICO</name>
<dbReference type="Gene3D" id="1.10.10.60">
    <property type="entry name" value="Homeodomain-like"/>
    <property type="match status" value="1"/>
</dbReference>
<feature type="DNA-binding region" description="H-T-H motif" evidence="5">
    <location>
        <begin position="35"/>
        <end position="54"/>
    </location>
</feature>
<dbReference type="PANTHER" id="PTHR30055">
    <property type="entry name" value="HTH-TYPE TRANSCRIPTIONAL REGULATOR RUTR"/>
    <property type="match status" value="1"/>
</dbReference>
<evidence type="ECO:0000256" key="3">
    <source>
        <dbReference type="ARBA" id="ARBA00023125"/>
    </source>
</evidence>
<dbReference type="InterPro" id="IPR001647">
    <property type="entry name" value="HTH_TetR"/>
</dbReference>
<evidence type="ECO:0000256" key="1">
    <source>
        <dbReference type="ARBA" id="ARBA00022491"/>
    </source>
</evidence>
<keyword evidence="8" id="KW-1185">Reference proteome</keyword>
<dbReference type="EMBL" id="JACGWY010000009">
    <property type="protein sequence ID" value="MBA8817658.1"/>
    <property type="molecule type" value="Genomic_DNA"/>
</dbReference>
<organism evidence="7 8">
    <name type="scientific">Microbacterium halimionae</name>
    <dbReference type="NCBI Taxonomy" id="1526413"/>
    <lineage>
        <taxon>Bacteria</taxon>
        <taxon>Bacillati</taxon>
        <taxon>Actinomycetota</taxon>
        <taxon>Actinomycetes</taxon>
        <taxon>Micrococcales</taxon>
        <taxon>Microbacteriaceae</taxon>
        <taxon>Microbacterium</taxon>
    </lineage>
</organism>
<dbReference type="SUPFAM" id="SSF46689">
    <property type="entry name" value="Homeodomain-like"/>
    <property type="match status" value="1"/>
</dbReference>
<feature type="domain" description="HTH tetR-type" evidence="6">
    <location>
        <begin position="12"/>
        <end position="72"/>
    </location>
</feature>
<dbReference type="GO" id="GO:0046677">
    <property type="term" value="P:response to antibiotic"/>
    <property type="evidence" value="ECO:0007669"/>
    <property type="project" value="InterPro"/>
</dbReference>
<dbReference type="PANTHER" id="PTHR30055:SF151">
    <property type="entry name" value="TRANSCRIPTIONAL REGULATORY PROTEIN"/>
    <property type="match status" value="1"/>
</dbReference>
<evidence type="ECO:0000259" key="6">
    <source>
        <dbReference type="PROSITE" id="PS50977"/>
    </source>
</evidence>
<dbReference type="InterPro" id="IPR003012">
    <property type="entry name" value="Tet_transcr_reg_TetR"/>
</dbReference>
<dbReference type="SUPFAM" id="SSF48498">
    <property type="entry name" value="Tetracyclin repressor-like, C-terminal domain"/>
    <property type="match status" value="1"/>
</dbReference>